<reference evidence="2 3" key="1">
    <citation type="journal article" date="2017" name="Nature">
        <title>The Apostasia genome and the evolution of orchids.</title>
        <authorList>
            <person name="Zhang G.Q."/>
            <person name="Liu K.W."/>
            <person name="Li Z."/>
            <person name="Lohaus R."/>
            <person name="Hsiao Y.Y."/>
            <person name="Niu S.C."/>
            <person name="Wang J.Y."/>
            <person name="Lin Y.C."/>
            <person name="Xu Q."/>
            <person name="Chen L.J."/>
            <person name="Yoshida K."/>
            <person name="Fujiwara S."/>
            <person name="Wang Z.W."/>
            <person name="Zhang Y.Q."/>
            <person name="Mitsuda N."/>
            <person name="Wang M."/>
            <person name="Liu G.H."/>
            <person name="Pecoraro L."/>
            <person name="Huang H.X."/>
            <person name="Xiao X.J."/>
            <person name="Lin M."/>
            <person name="Wu X.Y."/>
            <person name="Wu W.L."/>
            <person name="Chen Y.Y."/>
            <person name="Chang S.B."/>
            <person name="Sakamoto S."/>
            <person name="Ohme-Takagi M."/>
            <person name="Yagi M."/>
            <person name="Zeng S.J."/>
            <person name="Shen C.Y."/>
            <person name="Yeh C.M."/>
            <person name="Luo Y.B."/>
            <person name="Tsai W.C."/>
            <person name="Van de Peer Y."/>
            <person name="Liu Z.J."/>
        </authorList>
    </citation>
    <scope>NUCLEOTIDE SEQUENCE [LARGE SCALE GENOMIC DNA]</scope>
    <source>
        <strain evidence="3">cv. Shenzhen</strain>
        <tissue evidence="2">Stem</tissue>
    </source>
</reference>
<sequence>MVDQKNWAGLASLIGKKKRVIVSPLEDEPSPHPESATSAPEVLEGLAEKMAVPPPLLVLPKSPTSRAAGVLLRTLTSTKEPAKEGEREKDRVEIVEISDSPASTKDRRGERDERLAQDVDWTNVHQFAVYYLLKGRVLNTTGIIFHELDGCRSILRKLSSHRSVHYRNSICYYLSSSYGIDFSSEIFSVKYYSLFMDSLKLCQPKPSYSSQPSSSRSNPASMFTPRFAQFIMDAFQELGYHIQEQDLKILSQLKLRGLHMRKEFMNAWQHEVKQVMRRRKVGDNRLLVNVEGSGSSFFIDFDGEKYHSNAFVPQPAPNSQAVRRISEIDELNLKQAILGFDRRPFLAVTSRIRSGLHSLFPFCARPCSSPRLHRRQGKRLAKALLVSLPSSSFCVGFKERKEPFAVLQKP</sequence>
<name>A0A2H9ZXH0_9ASPA</name>
<proteinExistence type="predicted"/>
<organism evidence="2 3">
    <name type="scientific">Apostasia shenzhenica</name>
    <dbReference type="NCBI Taxonomy" id="1088818"/>
    <lineage>
        <taxon>Eukaryota</taxon>
        <taxon>Viridiplantae</taxon>
        <taxon>Streptophyta</taxon>
        <taxon>Embryophyta</taxon>
        <taxon>Tracheophyta</taxon>
        <taxon>Spermatophyta</taxon>
        <taxon>Magnoliopsida</taxon>
        <taxon>Liliopsida</taxon>
        <taxon>Asparagales</taxon>
        <taxon>Orchidaceae</taxon>
        <taxon>Apostasioideae</taxon>
        <taxon>Apostasia</taxon>
    </lineage>
</organism>
<keyword evidence="3" id="KW-1185">Reference proteome</keyword>
<evidence type="ECO:0000313" key="3">
    <source>
        <dbReference type="Proteomes" id="UP000236161"/>
    </source>
</evidence>
<protein>
    <submittedName>
        <fullName evidence="2">Uncharacterized protein</fullName>
    </submittedName>
</protein>
<accession>A0A2H9ZXH0</accession>
<dbReference type="Proteomes" id="UP000236161">
    <property type="component" value="Unassembled WGS sequence"/>
</dbReference>
<dbReference type="EMBL" id="KZ453008">
    <property type="protein sequence ID" value="PKA47989.1"/>
    <property type="molecule type" value="Genomic_DNA"/>
</dbReference>
<feature type="region of interest" description="Disordered" evidence="1">
    <location>
        <begin position="75"/>
        <end position="111"/>
    </location>
</feature>
<evidence type="ECO:0000256" key="1">
    <source>
        <dbReference type="SAM" id="MobiDB-lite"/>
    </source>
</evidence>
<gene>
    <name evidence="2" type="ORF">AXF42_Ash016336</name>
</gene>
<feature type="compositionally biased region" description="Basic and acidic residues" evidence="1">
    <location>
        <begin position="80"/>
        <end position="94"/>
    </location>
</feature>
<dbReference type="AlphaFoldDB" id="A0A2H9ZXH0"/>
<evidence type="ECO:0000313" key="2">
    <source>
        <dbReference type="EMBL" id="PKA47989.1"/>
    </source>
</evidence>